<evidence type="ECO:0000259" key="2">
    <source>
        <dbReference type="SMART" id="SM00385"/>
    </source>
</evidence>
<sequence length="176" mass="20609">MQEREFTQEKRGPLLSVCLKFFLECIGVLLSILVILIREYAVLKMDLAEMEHHILTEMGFKCHCEHPYDFILSYLNTLKTPHKVRQEAWNLANDGLRTTLCIRFKSEVIACAVVYSASRRLRYPLPENPPWWEVFDTRKSQIDEVCRVRAKLYSLPKPMYMLVHNDDILCVSSVNS</sequence>
<dbReference type="InterPro" id="IPR036915">
    <property type="entry name" value="Cyclin-like_sf"/>
</dbReference>
<keyword evidence="4" id="KW-1185">Reference proteome</keyword>
<gene>
    <name evidence="3" type="ORF">AMTR_s00088p00175940</name>
</gene>
<dbReference type="Gene3D" id="1.10.472.10">
    <property type="entry name" value="Cyclin-like"/>
    <property type="match status" value="1"/>
</dbReference>
<proteinExistence type="predicted"/>
<keyword evidence="1" id="KW-0812">Transmembrane</keyword>
<dbReference type="STRING" id="13333.W1NWE0"/>
<reference evidence="4" key="1">
    <citation type="journal article" date="2013" name="Science">
        <title>The Amborella genome and the evolution of flowering plants.</title>
        <authorList>
            <consortium name="Amborella Genome Project"/>
        </authorList>
    </citation>
    <scope>NUCLEOTIDE SEQUENCE [LARGE SCALE GENOMIC DNA]</scope>
</reference>
<evidence type="ECO:0000256" key="1">
    <source>
        <dbReference type="SAM" id="Phobius"/>
    </source>
</evidence>
<dbReference type="Proteomes" id="UP000017836">
    <property type="component" value="Unassembled WGS sequence"/>
</dbReference>
<feature type="transmembrane region" description="Helical" evidence="1">
    <location>
        <begin position="14"/>
        <end position="37"/>
    </location>
</feature>
<organism evidence="3 4">
    <name type="scientific">Amborella trichopoda</name>
    <dbReference type="NCBI Taxonomy" id="13333"/>
    <lineage>
        <taxon>Eukaryota</taxon>
        <taxon>Viridiplantae</taxon>
        <taxon>Streptophyta</taxon>
        <taxon>Embryophyta</taxon>
        <taxon>Tracheophyta</taxon>
        <taxon>Spermatophyta</taxon>
        <taxon>Magnoliopsida</taxon>
        <taxon>Amborellales</taxon>
        <taxon>Amborellaceae</taxon>
        <taxon>Amborella</taxon>
    </lineage>
</organism>
<dbReference type="HOGENOM" id="CLU_1527248_0_0_1"/>
<dbReference type="SUPFAM" id="SSF47954">
    <property type="entry name" value="Cyclin-like"/>
    <property type="match status" value="1"/>
</dbReference>
<evidence type="ECO:0000313" key="3">
    <source>
        <dbReference type="EMBL" id="ERM99638.1"/>
    </source>
</evidence>
<dbReference type="GO" id="GO:0016538">
    <property type="term" value="F:cyclin-dependent protein serine/threonine kinase regulator activity"/>
    <property type="evidence" value="ECO:0000318"/>
    <property type="project" value="GO_Central"/>
</dbReference>
<dbReference type="InterPro" id="IPR013763">
    <property type="entry name" value="Cyclin-like_dom"/>
</dbReference>
<evidence type="ECO:0000313" key="4">
    <source>
        <dbReference type="Proteomes" id="UP000017836"/>
    </source>
</evidence>
<dbReference type="GO" id="GO:0005634">
    <property type="term" value="C:nucleus"/>
    <property type="evidence" value="ECO:0000318"/>
    <property type="project" value="GO_Central"/>
</dbReference>
<dbReference type="SMART" id="SM00385">
    <property type="entry name" value="CYCLIN"/>
    <property type="match status" value="1"/>
</dbReference>
<dbReference type="AlphaFoldDB" id="W1NWE0"/>
<dbReference type="PANTHER" id="PTHR10026">
    <property type="entry name" value="CYCLIN"/>
    <property type="match status" value="1"/>
</dbReference>
<dbReference type="EMBL" id="KI394998">
    <property type="protein sequence ID" value="ERM99638.1"/>
    <property type="molecule type" value="Genomic_DNA"/>
</dbReference>
<keyword evidence="1" id="KW-1133">Transmembrane helix</keyword>
<feature type="domain" description="Cyclin-like" evidence="2">
    <location>
        <begin position="69"/>
        <end position="151"/>
    </location>
</feature>
<protein>
    <recommendedName>
        <fullName evidence="2">Cyclin-like domain-containing protein</fullName>
    </recommendedName>
</protein>
<accession>W1NWE0</accession>
<dbReference type="GO" id="GO:0006357">
    <property type="term" value="P:regulation of transcription by RNA polymerase II"/>
    <property type="evidence" value="ECO:0007669"/>
    <property type="project" value="InterPro"/>
</dbReference>
<dbReference type="FunFam" id="1.10.472.10:FF:000031">
    <property type="entry name" value="cyclin-L1-1-like isoform X1"/>
    <property type="match status" value="1"/>
</dbReference>
<keyword evidence="1" id="KW-0472">Membrane</keyword>
<name>W1NWE0_AMBTC</name>
<dbReference type="eggNOG" id="KOG0835">
    <property type="taxonomic scope" value="Eukaryota"/>
</dbReference>
<dbReference type="InterPro" id="IPR043198">
    <property type="entry name" value="Cyclin/Ssn8"/>
</dbReference>
<dbReference type="Gramene" id="ERM99638">
    <property type="protein sequence ID" value="ERM99638"/>
    <property type="gene ID" value="AMTR_s00088p00175940"/>
</dbReference>
<dbReference type="Pfam" id="PF21797">
    <property type="entry name" value="CycT2-like_C"/>
    <property type="match status" value="1"/>
</dbReference>